<dbReference type="Pfam" id="PF00071">
    <property type="entry name" value="Ras"/>
    <property type="match status" value="1"/>
</dbReference>
<organism evidence="1 2">
    <name type="scientific">Dermatophagoides pteronyssinus</name>
    <name type="common">European house dust mite</name>
    <dbReference type="NCBI Taxonomy" id="6956"/>
    <lineage>
        <taxon>Eukaryota</taxon>
        <taxon>Metazoa</taxon>
        <taxon>Ecdysozoa</taxon>
        <taxon>Arthropoda</taxon>
        <taxon>Chelicerata</taxon>
        <taxon>Arachnida</taxon>
        <taxon>Acari</taxon>
        <taxon>Acariformes</taxon>
        <taxon>Sarcoptiformes</taxon>
        <taxon>Astigmata</taxon>
        <taxon>Psoroptidia</taxon>
        <taxon>Analgoidea</taxon>
        <taxon>Pyroglyphidae</taxon>
        <taxon>Dermatophagoidinae</taxon>
        <taxon>Dermatophagoides</taxon>
    </lineage>
</organism>
<dbReference type="RefSeq" id="XP_027195198.1">
    <property type="nucleotide sequence ID" value="XM_027339397.1"/>
</dbReference>
<dbReference type="InterPro" id="IPR027417">
    <property type="entry name" value="P-loop_NTPase"/>
</dbReference>
<gene>
    <name evidence="2" type="primary">LOC113789811</name>
</gene>
<evidence type="ECO:0000313" key="1">
    <source>
        <dbReference type="Proteomes" id="UP000515146"/>
    </source>
</evidence>
<dbReference type="InParanoid" id="A0A6P6XQY0"/>
<sequence>MDSIILRGLLEFFIRERVLIIGTKESGKSKLVEKLMDLQYFDVEKIKSLVEFTDLTQDICDLTQDISEFSISSTSSSLSSNSRGSIQSFLSVAQTSTSSLSSLDSKAATVSKSPPSSLASLKTNSRKQSMNLHRNHHAIGRKKSKMNHLSEFFNWLESSPIKTTTNSNDAVISSSSSSSKSLLNDLPVLITGRESMVRLLSNQASRMFSEYYYYLNYCKDANIVMRIWDTYHEHWHIFLNEKYHRPQTILVVYNSNNLNELKQIREPIENYLSKLTSTQRQLVSIYIVGSKIDLGHTQPLTYELRRWIDKNQMRHMYVSSEWNKGVNLLRSCLLEDIYNKHCTHGLLIHRNHLLDLYISTIGYCPTIVYDSCIAFENNNQTEQYHSDEQSKNCHLCQTGSRPLRPIDFNKLKKDPKSMLEFHMALENICQCLYHLMFTVGSSSSLSNTTIPYPLLTIVKEQNRRKRNLIGDLQSSQKMKRN</sequence>
<reference evidence="2" key="1">
    <citation type="submission" date="2025-08" db="UniProtKB">
        <authorList>
            <consortium name="RefSeq"/>
        </authorList>
    </citation>
    <scope>IDENTIFICATION</scope>
    <source>
        <strain evidence="2">Airmid</strain>
    </source>
</reference>
<dbReference type="Gene3D" id="3.40.50.300">
    <property type="entry name" value="P-loop containing nucleotide triphosphate hydrolases"/>
    <property type="match status" value="1"/>
</dbReference>
<evidence type="ECO:0000313" key="2">
    <source>
        <dbReference type="RefSeq" id="XP_027195198.1"/>
    </source>
</evidence>
<protein>
    <submittedName>
        <fullName evidence="2">Uncharacterized protein LOC113789811</fullName>
    </submittedName>
</protein>
<keyword evidence="1" id="KW-1185">Reference proteome</keyword>
<dbReference type="SUPFAM" id="SSF52540">
    <property type="entry name" value="P-loop containing nucleoside triphosphate hydrolases"/>
    <property type="match status" value="1"/>
</dbReference>
<accession>A0A6P6XQY0</accession>
<dbReference type="InterPro" id="IPR001806">
    <property type="entry name" value="Small_GTPase"/>
</dbReference>
<dbReference type="KEGG" id="dpte:113789811"/>
<name>A0A6P6XQY0_DERPT</name>
<dbReference type="AlphaFoldDB" id="A0A6P6XQY0"/>
<dbReference type="GO" id="GO:0005525">
    <property type="term" value="F:GTP binding"/>
    <property type="evidence" value="ECO:0007669"/>
    <property type="project" value="InterPro"/>
</dbReference>
<proteinExistence type="predicted"/>
<dbReference type="GO" id="GO:0003924">
    <property type="term" value="F:GTPase activity"/>
    <property type="evidence" value="ECO:0007669"/>
    <property type="project" value="InterPro"/>
</dbReference>
<dbReference type="OrthoDB" id="6511029at2759"/>
<dbReference type="Proteomes" id="UP000515146">
    <property type="component" value="Unplaced"/>
</dbReference>